<keyword evidence="1" id="KW-0963">Cytoplasm</keyword>
<organism evidence="5">
    <name type="scientific">bioreactor metagenome</name>
    <dbReference type="NCBI Taxonomy" id="1076179"/>
    <lineage>
        <taxon>unclassified sequences</taxon>
        <taxon>metagenomes</taxon>
        <taxon>ecological metagenomes</taxon>
    </lineage>
</organism>
<reference evidence="5" key="1">
    <citation type="submission" date="2019-08" db="EMBL/GenBank/DDBJ databases">
        <authorList>
            <person name="Kucharzyk K."/>
            <person name="Murdoch R.W."/>
            <person name="Higgins S."/>
            <person name="Loffler F."/>
        </authorList>
    </citation>
    <scope>NUCLEOTIDE SEQUENCE</scope>
</reference>
<dbReference type="GO" id="GO:0051304">
    <property type="term" value="P:chromosome separation"/>
    <property type="evidence" value="ECO:0007669"/>
    <property type="project" value="InterPro"/>
</dbReference>
<accession>A0A645I8B3</accession>
<dbReference type="InterPro" id="IPR036388">
    <property type="entry name" value="WH-like_DNA-bd_sf"/>
</dbReference>
<dbReference type="InterPro" id="IPR036390">
    <property type="entry name" value="WH_DNA-bd_sf"/>
</dbReference>
<evidence type="ECO:0000256" key="1">
    <source>
        <dbReference type="ARBA" id="ARBA00022490"/>
    </source>
</evidence>
<name>A0A645I8B3_9ZZZZ</name>
<gene>
    <name evidence="5" type="primary">scpB_36</name>
    <name evidence="5" type="ORF">SDC9_195100</name>
</gene>
<dbReference type="Pfam" id="PF04079">
    <property type="entry name" value="SMC_ScpB"/>
    <property type="match status" value="1"/>
</dbReference>
<dbReference type="AlphaFoldDB" id="A0A645I8B3"/>
<evidence type="ECO:0000256" key="3">
    <source>
        <dbReference type="ARBA" id="ARBA00022829"/>
    </source>
</evidence>
<dbReference type="NCBIfam" id="TIGR00281">
    <property type="entry name" value="SMC-Scp complex subunit ScpB"/>
    <property type="match status" value="1"/>
</dbReference>
<dbReference type="PANTHER" id="PTHR34298:SF2">
    <property type="entry name" value="SEGREGATION AND CONDENSATION PROTEIN B"/>
    <property type="match status" value="1"/>
</dbReference>
<dbReference type="GO" id="GO:0051301">
    <property type="term" value="P:cell division"/>
    <property type="evidence" value="ECO:0007669"/>
    <property type="project" value="UniProtKB-KW"/>
</dbReference>
<evidence type="ECO:0000256" key="4">
    <source>
        <dbReference type="ARBA" id="ARBA00023306"/>
    </source>
</evidence>
<keyword evidence="4" id="KW-0131">Cell cycle</keyword>
<sequence length="101" mass="11476">MNKSSSLSPAAIETLAIIAYKQPITRIEIEEIRGVGCEMMLRKLLIRNLIREIGRSDAPGKPILYEVTNEFMDVFKLVSLKELPDLPSYENLHDGENLFDL</sequence>
<dbReference type="EMBL" id="VSSQ01109037">
    <property type="protein sequence ID" value="MPN47498.1"/>
    <property type="molecule type" value="Genomic_DNA"/>
</dbReference>
<dbReference type="SUPFAM" id="SSF46785">
    <property type="entry name" value="Winged helix' DNA-binding domain"/>
    <property type="match status" value="1"/>
</dbReference>
<keyword evidence="3" id="KW-0159">Chromosome partition</keyword>
<evidence type="ECO:0000256" key="2">
    <source>
        <dbReference type="ARBA" id="ARBA00022618"/>
    </source>
</evidence>
<evidence type="ECO:0000313" key="5">
    <source>
        <dbReference type="EMBL" id="MPN47498.1"/>
    </source>
</evidence>
<protein>
    <submittedName>
        <fullName evidence="5">Segregation and condensation protein B</fullName>
    </submittedName>
</protein>
<comment type="caution">
    <text evidence="5">The sequence shown here is derived from an EMBL/GenBank/DDBJ whole genome shotgun (WGS) entry which is preliminary data.</text>
</comment>
<dbReference type="Gene3D" id="1.10.10.10">
    <property type="entry name" value="Winged helix-like DNA-binding domain superfamily/Winged helix DNA-binding domain"/>
    <property type="match status" value="1"/>
</dbReference>
<dbReference type="InterPro" id="IPR005234">
    <property type="entry name" value="ScpB_csome_segregation"/>
</dbReference>
<keyword evidence="2" id="KW-0132">Cell division</keyword>
<proteinExistence type="predicted"/>
<dbReference type="PANTHER" id="PTHR34298">
    <property type="entry name" value="SEGREGATION AND CONDENSATION PROTEIN B"/>
    <property type="match status" value="1"/>
</dbReference>